<dbReference type="AlphaFoldDB" id="A0A1G6B0Y2"/>
<dbReference type="PANTHER" id="PTHR32494:SF19">
    <property type="entry name" value="ALLANTOATE DEIMINASE-RELATED"/>
    <property type="match status" value="1"/>
</dbReference>
<feature type="binding site" evidence="7">
    <location>
        <position position="86"/>
    </location>
    <ligand>
        <name>Zn(2+)</name>
        <dbReference type="ChEBI" id="CHEBI:29105"/>
        <label>1</label>
    </ligand>
</feature>
<evidence type="ECO:0000259" key="9">
    <source>
        <dbReference type="Pfam" id="PF07687"/>
    </source>
</evidence>
<feature type="binding site" evidence="8">
    <location>
        <position position="282"/>
    </location>
    <ligand>
        <name>allantoate</name>
        <dbReference type="ChEBI" id="CHEBI:17536"/>
    </ligand>
</feature>
<dbReference type="GO" id="GO:0046872">
    <property type="term" value="F:metal ion binding"/>
    <property type="evidence" value="ECO:0007669"/>
    <property type="project" value="UniProtKB-KW"/>
</dbReference>
<keyword evidence="5" id="KW-0378">Hydrolase</keyword>
<evidence type="ECO:0000256" key="4">
    <source>
        <dbReference type="ARBA" id="ARBA00022723"/>
    </source>
</evidence>
<dbReference type="PANTHER" id="PTHR32494">
    <property type="entry name" value="ALLANTOATE DEIMINASE-RELATED"/>
    <property type="match status" value="1"/>
</dbReference>
<feature type="binding site" evidence="7">
    <location>
        <position position="390"/>
    </location>
    <ligand>
        <name>Zn(2+)</name>
        <dbReference type="ChEBI" id="CHEBI:29105"/>
        <label>2</label>
    </ligand>
</feature>
<dbReference type="GO" id="GO:0016813">
    <property type="term" value="F:hydrolase activity, acting on carbon-nitrogen (but not peptide) bonds, in linear amidines"/>
    <property type="evidence" value="ECO:0007669"/>
    <property type="project" value="InterPro"/>
</dbReference>
<dbReference type="NCBIfam" id="TIGR01879">
    <property type="entry name" value="hydantase"/>
    <property type="match status" value="1"/>
</dbReference>
<evidence type="ECO:0000256" key="1">
    <source>
        <dbReference type="ARBA" id="ARBA00001936"/>
    </source>
</evidence>
<comment type="subunit">
    <text evidence="3">Homodimer.</text>
</comment>
<dbReference type="OrthoDB" id="9808195at2"/>
<sequence length="424" mass="44623">MSEDARSLAQRAQGMIDALATISADPDKLTRLYLTEQHRAAAQLVGEWMRRAGMTVRMDAAGTMHGVMPAGRAGRSGNRRLLIGSHIDTVVDAGRFDGTFGVIAGILAVEELRRRNVALPFEVEVLAFGDEEGVRFPKTLIGSSTVSGALGDAMLDLTDANGVTIRDALLAFGGDPDALADEAYAPGSVIGYLEVHIEQGPVLEQAGEPLGVVSAIASQGRYRIAIKGEAGHAGTVPMDVRHDALAAAAQVILITEEIALKHQKASCVATVGEIKVSPGASNVIPGLVEFSLDLRAATDEARATAAEAIRYRIRNIGVKRGVLVSIETMHEKPVATCAPHLKKAIADAIGKATGKKARELMSGAGHDGQAMIHLTDIGMIFVRCRAGISHNPLEFVETEDLGTAVEALVGTIESMADSYGANNR</sequence>
<accession>A0A1G6B0Y2</accession>
<dbReference type="EMBL" id="FMXQ01000002">
    <property type="protein sequence ID" value="SDB14195.1"/>
    <property type="molecule type" value="Genomic_DNA"/>
</dbReference>
<evidence type="ECO:0000256" key="5">
    <source>
        <dbReference type="ARBA" id="ARBA00022801"/>
    </source>
</evidence>
<dbReference type="Gene3D" id="3.40.630.10">
    <property type="entry name" value="Zn peptidases"/>
    <property type="match status" value="1"/>
</dbReference>
<dbReference type="Pfam" id="PF01546">
    <property type="entry name" value="Peptidase_M20"/>
    <property type="match status" value="1"/>
</dbReference>
<organism evidence="10 11">
    <name type="scientific">Bauldia litoralis</name>
    <dbReference type="NCBI Taxonomy" id="665467"/>
    <lineage>
        <taxon>Bacteria</taxon>
        <taxon>Pseudomonadati</taxon>
        <taxon>Pseudomonadota</taxon>
        <taxon>Alphaproteobacteria</taxon>
        <taxon>Hyphomicrobiales</taxon>
        <taxon>Kaistiaceae</taxon>
        <taxon>Bauldia</taxon>
    </lineage>
</organism>
<comment type="similarity">
    <text evidence="2">Belongs to the peptidase M20 family.</text>
</comment>
<feature type="binding site" evidence="7">
    <location>
        <position position="196"/>
    </location>
    <ligand>
        <name>Zn(2+)</name>
        <dbReference type="ChEBI" id="CHEBI:29105"/>
        <label>1</label>
    </ligand>
</feature>
<gene>
    <name evidence="10" type="ORF">SAMN02982931_01079</name>
</gene>
<feature type="binding site" evidence="8">
    <location>
        <position position="295"/>
    </location>
    <ligand>
        <name>allantoate</name>
        <dbReference type="ChEBI" id="CHEBI:17536"/>
    </ligand>
</feature>
<keyword evidence="6" id="KW-0464">Manganese</keyword>
<dbReference type="Proteomes" id="UP000199071">
    <property type="component" value="Unassembled WGS sequence"/>
</dbReference>
<proteinExistence type="inferred from homology"/>
<dbReference type="InterPro" id="IPR011650">
    <property type="entry name" value="Peptidase_M20_dimer"/>
</dbReference>
<dbReference type="STRING" id="665467.SAMN02982931_01079"/>
<dbReference type="CDD" id="cd03884">
    <property type="entry name" value="M20_bAS"/>
    <property type="match status" value="1"/>
</dbReference>
<feature type="binding site" evidence="8">
    <location>
        <position position="221"/>
    </location>
    <ligand>
        <name>allantoate</name>
        <dbReference type="ChEBI" id="CHEBI:17536"/>
    </ligand>
</feature>
<dbReference type="NCBIfam" id="NF006775">
    <property type="entry name" value="PRK09290.2-5"/>
    <property type="match status" value="1"/>
</dbReference>
<dbReference type="PIRSF" id="PIRSF001235">
    <property type="entry name" value="Amidase_carbamoylase"/>
    <property type="match status" value="1"/>
</dbReference>
<dbReference type="InterPro" id="IPR010158">
    <property type="entry name" value="Amidase_Cbmase"/>
</dbReference>
<feature type="domain" description="Peptidase M20 dimerisation" evidence="9">
    <location>
        <begin position="221"/>
        <end position="316"/>
    </location>
</feature>
<evidence type="ECO:0000256" key="2">
    <source>
        <dbReference type="ARBA" id="ARBA00006153"/>
    </source>
</evidence>
<dbReference type="Gene3D" id="3.30.70.360">
    <property type="match status" value="1"/>
</dbReference>
<dbReference type="Pfam" id="PF07687">
    <property type="entry name" value="M20_dimer"/>
    <property type="match status" value="1"/>
</dbReference>
<feature type="binding site" evidence="7">
    <location>
        <position position="97"/>
    </location>
    <ligand>
        <name>Zn(2+)</name>
        <dbReference type="ChEBI" id="CHEBI:29105"/>
        <label>1</label>
    </ligand>
</feature>
<dbReference type="SUPFAM" id="SSF53187">
    <property type="entry name" value="Zn-dependent exopeptidases"/>
    <property type="match status" value="1"/>
</dbReference>
<feature type="binding site" evidence="7">
    <location>
        <position position="132"/>
    </location>
    <ligand>
        <name>Zn(2+)</name>
        <dbReference type="ChEBI" id="CHEBI:29105"/>
        <label>2</label>
    </ligand>
</feature>
<dbReference type="RefSeq" id="WP_090875279.1">
    <property type="nucleotide sequence ID" value="NZ_FMXQ01000002.1"/>
</dbReference>
<feature type="binding site" evidence="7">
    <location>
        <position position="97"/>
    </location>
    <ligand>
        <name>Zn(2+)</name>
        <dbReference type="ChEBI" id="CHEBI:29105"/>
        <label>2</label>
    </ligand>
</feature>
<evidence type="ECO:0000256" key="3">
    <source>
        <dbReference type="ARBA" id="ARBA00011738"/>
    </source>
</evidence>
<keyword evidence="11" id="KW-1185">Reference proteome</keyword>
<comment type="cofactor">
    <cofactor evidence="1">
        <name>Mn(2+)</name>
        <dbReference type="ChEBI" id="CHEBI:29035"/>
    </cofactor>
</comment>
<keyword evidence="7" id="KW-0862">Zinc</keyword>
<keyword evidence="4 7" id="KW-0479">Metal-binding</keyword>
<name>A0A1G6B0Y2_9HYPH</name>
<dbReference type="InterPro" id="IPR036264">
    <property type="entry name" value="Bact_exopeptidase_dim_dom"/>
</dbReference>
<protein>
    <submittedName>
        <fullName evidence="10">Allantoate deiminase</fullName>
    </submittedName>
</protein>
<evidence type="ECO:0000256" key="6">
    <source>
        <dbReference type="ARBA" id="ARBA00023211"/>
    </source>
</evidence>
<evidence type="ECO:0000256" key="8">
    <source>
        <dbReference type="PIRSR" id="PIRSR001235-2"/>
    </source>
</evidence>
<evidence type="ECO:0000313" key="11">
    <source>
        <dbReference type="Proteomes" id="UP000199071"/>
    </source>
</evidence>
<comment type="cofactor">
    <cofactor evidence="7">
        <name>Zn(2+)</name>
        <dbReference type="ChEBI" id="CHEBI:29105"/>
    </cofactor>
    <text evidence="7">Binds 2 Zn(2+) ions per subunit.</text>
</comment>
<dbReference type="InterPro" id="IPR002933">
    <property type="entry name" value="Peptidase_M20"/>
</dbReference>
<reference evidence="10 11" key="1">
    <citation type="submission" date="2016-10" db="EMBL/GenBank/DDBJ databases">
        <authorList>
            <person name="de Groot N.N."/>
        </authorList>
    </citation>
    <scope>NUCLEOTIDE SEQUENCE [LARGE SCALE GENOMIC DNA]</scope>
    <source>
        <strain evidence="10 11">ATCC 35022</strain>
    </source>
</reference>
<evidence type="ECO:0000313" key="10">
    <source>
        <dbReference type="EMBL" id="SDB14195.1"/>
    </source>
</evidence>
<evidence type="ECO:0000256" key="7">
    <source>
        <dbReference type="PIRSR" id="PIRSR001235-1"/>
    </source>
</evidence>
<dbReference type="SUPFAM" id="SSF55031">
    <property type="entry name" value="Bacterial exopeptidase dimerisation domain"/>
    <property type="match status" value="1"/>
</dbReference>